<dbReference type="CDD" id="cd00075">
    <property type="entry name" value="HATPase"/>
    <property type="match status" value="1"/>
</dbReference>
<dbReference type="InterPro" id="IPR003594">
    <property type="entry name" value="HATPase_dom"/>
</dbReference>
<dbReference type="GO" id="GO:0004673">
    <property type="term" value="F:protein histidine kinase activity"/>
    <property type="evidence" value="ECO:0007669"/>
    <property type="project" value="UniProtKB-EC"/>
</dbReference>
<dbReference type="InterPro" id="IPR004358">
    <property type="entry name" value="Sig_transdc_His_kin-like_C"/>
</dbReference>
<accession>A0A1Q8EB06</accession>
<dbReference type="Pfam" id="PF02518">
    <property type="entry name" value="HATPase_c"/>
    <property type="match status" value="1"/>
</dbReference>
<comment type="catalytic activity">
    <reaction evidence="1">
        <text>ATP + protein L-histidine = ADP + protein N-phospho-L-histidine.</text>
        <dbReference type="EC" id="2.7.13.3"/>
    </reaction>
</comment>
<dbReference type="GO" id="GO:0005524">
    <property type="term" value="F:ATP binding"/>
    <property type="evidence" value="ECO:0007669"/>
    <property type="project" value="UniProtKB-KW"/>
</dbReference>
<evidence type="ECO:0000256" key="3">
    <source>
        <dbReference type="ARBA" id="ARBA00012438"/>
    </source>
</evidence>
<proteinExistence type="predicted"/>
<dbReference type="EC" id="2.7.13.3" evidence="3"/>
<dbReference type="SMART" id="SM00387">
    <property type="entry name" value="HATPase_c"/>
    <property type="match status" value="1"/>
</dbReference>
<name>A0A1Q8EB06_9STRE</name>
<evidence type="ECO:0000256" key="2">
    <source>
        <dbReference type="ARBA" id="ARBA00004370"/>
    </source>
</evidence>
<evidence type="ECO:0000256" key="7">
    <source>
        <dbReference type="ARBA" id="ARBA00022840"/>
    </source>
</evidence>
<dbReference type="EMBL" id="MSJM01000001">
    <property type="protein sequence ID" value="OLF48986.1"/>
    <property type="molecule type" value="Genomic_DNA"/>
</dbReference>
<evidence type="ECO:0000259" key="9">
    <source>
        <dbReference type="PROSITE" id="PS50109"/>
    </source>
</evidence>
<keyword evidence="8" id="KW-0902">Two-component regulatory system</keyword>
<evidence type="ECO:0000313" key="11">
    <source>
        <dbReference type="Proteomes" id="UP000186890"/>
    </source>
</evidence>
<keyword evidence="7" id="KW-0067">ATP-binding</keyword>
<dbReference type="InterPro" id="IPR050351">
    <property type="entry name" value="BphY/WalK/GraS-like"/>
</dbReference>
<dbReference type="PANTHER" id="PTHR42878:SF7">
    <property type="entry name" value="SENSOR HISTIDINE KINASE GLRK"/>
    <property type="match status" value="1"/>
</dbReference>
<dbReference type="GO" id="GO:0007234">
    <property type="term" value="P:osmosensory signaling via phosphorelay pathway"/>
    <property type="evidence" value="ECO:0007669"/>
    <property type="project" value="TreeGrafter"/>
</dbReference>
<keyword evidence="5" id="KW-0547">Nucleotide-binding</keyword>
<dbReference type="Pfam" id="PF13589">
    <property type="entry name" value="HATPase_c_3"/>
    <property type="match status" value="1"/>
</dbReference>
<dbReference type="PROSITE" id="PS50109">
    <property type="entry name" value="HIS_KIN"/>
    <property type="match status" value="1"/>
</dbReference>
<dbReference type="AlphaFoldDB" id="A0A1Q8EB06"/>
<dbReference type="SUPFAM" id="SSF55874">
    <property type="entry name" value="ATPase domain of HSP90 chaperone/DNA topoisomerase II/histidine kinase"/>
    <property type="match status" value="2"/>
</dbReference>
<dbReference type="OrthoDB" id="9816482at2"/>
<evidence type="ECO:0000256" key="6">
    <source>
        <dbReference type="ARBA" id="ARBA00022777"/>
    </source>
</evidence>
<reference evidence="11" key="1">
    <citation type="submission" date="2016-12" db="EMBL/GenBank/DDBJ databases">
        <authorList>
            <person name="Gulvik C.A."/>
        </authorList>
    </citation>
    <scope>NUCLEOTIDE SEQUENCE [LARGE SCALE GENOMIC DNA]</scope>
    <source>
        <strain evidence="11">NED12-00049-6B</strain>
    </source>
</reference>
<evidence type="ECO:0000256" key="8">
    <source>
        <dbReference type="ARBA" id="ARBA00023012"/>
    </source>
</evidence>
<dbReference type="PRINTS" id="PR00344">
    <property type="entry name" value="BCTRLSENSOR"/>
</dbReference>
<evidence type="ECO:0000256" key="5">
    <source>
        <dbReference type="ARBA" id="ARBA00022741"/>
    </source>
</evidence>
<dbReference type="Proteomes" id="UP000186890">
    <property type="component" value="Unassembled WGS sequence"/>
</dbReference>
<keyword evidence="11" id="KW-1185">Reference proteome</keyword>
<comment type="subcellular location">
    <subcellularLocation>
        <location evidence="2">Membrane</location>
    </subcellularLocation>
</comment>
<gene>
    <name evidence="10" type="ORF">BU202_01500</name>
</gene>
<dbReference type="GO" id="GO:0000156">
    <property type="term" value="F:phosphorelay response regulator activity"/>
    <property type="evidence" value="ECO:0007669"/>
    <property type="project" value="TreeGrafter"/>
</dbReference>
<sequence>MGEFTFRTNSKLKTLVGQELITNNNVAIFELIKNSYDAGATRVNIEFHNFEVSNKGWISSDNSIIKIVDNGVGMTTEQIDRYWMELGRSSKENNKLLRIDSQKMSKLIKRFANGEKGIGRFGVDKIGSGLILESIGIDSSRKTIVNFDWNKYDDRSKLLQEIKNEYTVENISSDSQTGLSLTITHLRDEWTQVEIDRLKKDISKFLSPNPVESGEFKIFISFYQDQKLIDKEEIKNDSFNYLRCKIETQLYSDGYCSLKIFSDGEPEYGESFRMFDGDSPIGKLSLEIYYLDRGDKNLFTRRVGIRPHEYGNIKVFRDNFRIVPYGEPHNDWLEIDKKHAQGIFRTFGTRDLVGNIFLDGQSLLELGALKEATDRVGFIEDAAEFKILKDFIWKNITVLENYVFNQIKKEAKEASEVVKEEAREFRTELSNSLTGFKEIIEKSDILNYQKDVLLQQFEETSSQLTERADAIDRATVEVDKKIKIYAQLSNKEGILYEMLHSIKNKLVTINNEIDLQVELAKRQGFDLDLTVLKSSYMDIEKLVNGSLDKVNSSKLRKSNHQLIDMLSDFKIQNEATFKKEKIEFIENYQDGIADLKVFCSEQTMKTIFDNLLNNSVKALDRFDNKLIELKIEYTSTDIRIYFSDNGCGIPKEKSSSIFTLWSSSTNGTGIGLASVKENLIDIGGEIHLIDLGDKRLSTTFMINLPRR</sequence>
<dbReference type="PANTHER" id="PTHR42878">
    <property type="entry name" value="TWO-COMPONENT HISTIDINE KINASE"/>
    <property type="match status" value="1"/>
</dbReference>
<dbReference type="GO" id="GO:0030295">
    <property type="term" value="F:protein kinase activator activity"/>
    <property type="evidence" value="ECO:0007669"/>
    <property type="project" value="TreeGrafter"/>
</dbReference>
<dbReference type="InterPro" id="IPR005467">
    <property type="entry name" value="His_kinase_dom"/>
</dbReference>
<feature type="domain" description="Histidine kinase" evidence="9">
    <location>
        <begin position="497"/>
        <end position="707"/>
    </location>
</feature>
<keyword evidence="4" id="KW-0808">Transferase</keyword>
<evidence type="ECO:0000256" key="1">
    <source>
        <dbReference type="ARBA" id="ARBA00000085"/>
    </source>
</evidence>
<dbReference type="InterPro" id="IPR036890">
    <property type="entry name" value="HATPase_C_sf"/>
</dbReference>
<evidence type="ECO:0000256" key="4">
    <source>
        <dbReference type="ARBA" id="ARBA00022679"/>
    </source>
</evidence>
<evidence type="ECO:0000313" key="10">
    <source>
        <dbReference type="EMBL" id="OLF48986.1"/>
    </source>
</evidence>
<comment type="caution">
    <text evidence="10">The sequence shown here is derived from an EMBL/GenBank/DDBJ whole genome shotgun (WGS) entry which is preliminary data.</text>
</comment>
<keyword evidence="6" id="KW-0418">Kinase</keyword>
<dbReference type="Gene3D" id="3.30.565.10">
    <property type="entry name" value="Histidine kinase-like ATPase, C-terminal domain"/>
    <property type="match status" value="2"/>
</dbReference>
<organism evidence="10 11">
    <name type="scientific">Streptococcus cuniculi</name>
    <dbReference type="NCBI Taxonomy" id="1432788"/>
    <lineage>
        <taxon>Bacteria</taxon>
        <taxon>Bacillati</taxon>
        <taxon>Bacillota</taxon>
        <taxon>Bacilli</taxon>
        <taxon>Lactobacillales</taxon>
        <taxon>Streptococcaceae</taxon>
        <taxon>Streptococcus</taxon>
    </lineage>
</organism>
<dbReference type="RefSeq" id="WP_075104029.1">
    <property type="nucleotide sequence ID" value="NZ_MSJM01000001.1"/>
</dbReference>
<protein>
    <recommendedName>
        <fullName evidence="3">histidine kinase</fullName>
        <ecNumber evidence="3">2.7.13.3</ecNumber>
    </recommendedName>
</protein>